<dbReference type="EMBL" id="CAESAB010000020">
    <property type="protein sequence ID" value="CAB4337373.1"/>
    <property type="molecule type" value="Genomic_DNA"/>
</dbReference>
<dbReference type="Pfam" id="PF10502">
    <property type="entry name" value="Peptidase_S26"/>
    <property type="match status" value="1"/>
</dbReference>
<feature type="domain" description="Peptidase S26" evidence="1">
    <location>
        <begin position="5"/>
        <end position="65"/>
    </location>
</feature>
<dbReference type="Gene3D" id="2.10.109.10">
    <property type="entry name" value="Umud Fragment, subunit A"/>
    <property type="match status" value="1"/>
</dbReference>
<dbReference type="CDD" id="cd06530">
    <property type="entry name" value="S26_SPase_I"/>
    <property type="match status" value="1"/>
</dbReference>
<dbReference type="GO" id="GO:0006465">
    <property type="term" value="P:signal peptide processing"/>
    <property type="evidence" value="ECO:0007669"/>
    <property type="project" value="InterPro"/>
</dbReference>
<dbReference type="InterPro" id="IPR019533">
    <property type="entry name" value="Peptidase_S26"/>
</dbReference>
<evidence type="ECO:0000313" key="2">
    <source>
        <dbReference type="EMBL" id="CAB4337373.1"/>
    </source>
</evidence>
<dbReference type="InterPro" id="IPR036286">
    <property type="entry name" value="LexA/Signal_pep-like_sf"/>
</dbReference>
<evidence type="ECO:0000259" key="1">
    <source>
        <dbReference type="Pfam" id="PF10502"/>
    </source>
</evidence>
<dbReference type="SUPFAM" id="SSF51306">
    <property type="entry name" value="LexA/Signal peptidase"/>
    <property type="match status" value="1"/>
</dbReference>
<name>A0A6J5ZCU0_9ZZZZ</name>
<reference evidence="2" key="1">
    <citation type="submission" date="2020-05" db="EMBL/GenBank/DDBJ databases">
        <authorList>
            <person name="Chiriac C."/>
            <person name="Salcher M."/>
            <person name="Ghai R."/>
            <person name="Kavagutti S V."/>
        </authorList>
    </citation>
    <scope>NUCLEOTIDE SEQUENCE</scope>
</reference>
<gene>
    <name evidence="2" type="ORF">UFOPK3820_00678</name>
</gene>
<organism evidence="2">
    <name type="scientific">freshwater metagenome</name>
    <dbReference type="NCBI Taxonomy" id="449393"/>
    <lineage>
        <taxon>unclassified sequences</taxon>
        <taxon>metagenomes</taxon>
        <taxon>ecological metagenomes</taxon>
    </lineage>
</organism>
<protein>
    <submittedName>
        <fullName evidence="2">Unannotated protein</fullName>
    </submittedName>
</protein>
<sequence>MAKHATVLVEGNSMAPTYNAGDWLMARWGDYSVTGFSIFRNRIRVGDAVVLERAEQPGILYVKRVSEIQIAGHDYPKLFVTSDNPDGTDSRTWGWLPLHYVKARIEFRVRQAKKS</sequence>
<proteinExistence type="predicted"/>
<dbReference type="AlphaFoldDB" id="A0A6J5ZCU0"/>
<dbReference type="GO" id="GO:0004252">
    <property type="term" value="F:serine-type endopeptidase activity"/>
    <property type="evidence" value="ECO:0007669"/>
    <property type="project" value="InterPro"/>
</dbReference>
<accession>A0A6J5ZCU0</accession>